<protein>
    <submittedName>
        <fullName evidence="4">Hydrogenase formation protein HypD</fullName>
    </submittedName>
</protein>
<dbReference type="Pfam" id="PF01924">
    <property type="entry name" value="HypD"/>
    <property type="match status" value="1"/>
</dbReference>
<dbReference type="GO" id="GO:0051539">
    <property type="term" value="F:4 iron, 4 sulfur cluster binding"/>
    <property type="evidence" value="ECO:0007669"/>
    <property type="project" value="TreeGrafter"/>
</dbReference>
<dbReference type="InterPro" id="IPR042243">
    <property type="entry name" value="HypD_1"/>
</dbReference>
<name>A0A3A4NP00_ABYX5</name>
<accession>A0A3A4NP00</accession>
<sequence length="365" mass="38747">MLNDPRAAVRLVREIEGIALRLAPRRVTLMEVCGTHTAVIVKSGLRRLLPKNIQLVSGPGCPVCVTPPGLIDAAITLAGRPRVILVTFGDMLRVPGGGGSLEAARAGGADVRVIYSPTELFALARENRSSRIVFFSAGFETTAPSVAWTLMQAERSGIENLFVIAANKLLPPALEVLAQAPDLRIDGFICPGHVSAIIGASAFEAVARTHHVPAVVSGFEPVDILLAVLMLLRQVQAAKALVEIAYMRAVTFGGNRRAQVIIRTVFKRVDSEWRGFSLIPDSGLGFTKGYARFDAVMEAGMAVESGRPAPGCMCGEILRGVKSPEECGLFGTTCTPETPIGPCIVSSEGTCAAHYNQKTAGIDDF</sequence>
<dbReference type="EMBL" id="QZKU01000059">
    <property type="protein sequence ID" value="RJP22313.1"/>
    <property type="molecule type" value="Genomic_DNA"/>
</dbReference>
<organism evidence="4 5">
    <name type="scientific">Abyssobacteria bacterium (strain SURF_5)</name>
    <dbReference type="NCBI Taxonomy" id="2093360"/>
    <lineage>
        <taxon>Bacteria</taxon>
        <taxon>Pseudomonadati</taxon>
        <taxon>Candidatus Hydrogenedentota</taxon>
        <taxon>Candidatus Abyssobacteria</taxon>
    </lineage>
</organism>
<keyword evidence="2" id="KW-0479">Metal-binding</keyword>
<dbReference type="GO" id="GO:0005506">
    <property type="term" value="F:iron ion binding"/>
    <property type="evidence" value="ECO:0007669"/>
    <property type="project" value="TreeGrafter"/>
</dbReference>
<reference evidence="4 5" key="1">
    <citation type="journal article" date="2017" name="ISME J.">
        <title>Energy and carbon metabolisms in a deep terrestrial subsurface fluid microbial community.</title>
        <authorList>
            <person name="Momper L."/>
            <person name="Jungbluth S.P."/>
            <person name="Lee M.D."/>
            <person name="Amend J.P."/>
        </authorList>
    </citation>
    <scope>NUCLEOTIDE SEQUENCE [LARGE SCALE GENOMIC DNA]</scope>
    <source>
        <strain evidence="4">SURF_5</strain>
    </source>
</reference>
<dbReference type="GO" id="GO:0051604">
    <property type="term" value="P:protein maturation"/>
    <property type="evidence" value="ECO:0007669"/>
    <property type="project" value="TreeGrafter"/>
</dbReference>
<evidence type="ECO:0000313" key="5">
    <source>
        <dbReference type="Proteomes" id="UP000265882"/>
    </source>
</evidence>
<dbReference type="PIRSF" id="PIRSF005622">
    <property type="entry name" value="Hydrgn_mat_hypD"/>
    <property type="match status" value="1"/>
</dbReference>
<dbReference type="PANTHER" id="PTHR30149:SF0">
    <property type="entry name" value="HYDROGENASE MATURATION FACTOR HYPD"/>
    <property type="match status" value="1"/>
</dbReference>
<proteinExistence type="inferred from homology"/>
<evidence type="ECO:0000256" key="2">
    <source>
        <dbReference type="ARBA" id="ARBA00022723"/>
    </source>
</evidence>
<evidence type="ECO:0000256" key="3">
    <source>
        <dbReference type="ARBA" id="ARBA00023004"/>
    </source>
</evidence>
<comment type="caution">
    <text evidence="4">The sequence shown here is derived from an EMBL/GenBank/DDBJ whole genome shotgun (WGS) entry which is preliminary data.</text>
</comment>
<dbReference type="PANTHER" id="PTHR30149">
    <property type="entry name" value="HYDROGENASE PROTEIN ASSEMBLY PROTEIN HYPD"/>
    <property type="match status" value="1"/>
</dbReference>
<dbReference type="NCBIfam" id="TIGR00075">
    <property type="entry name" value="hypD"/>
    <property type="match status" value="1"/>
</dbReference>
<dbReference type="GO" id="GO:0070025">
    <property type="term" value="F:carbon monoxide binding"/>
    <property type="evidence" value="ECO:0007669"/>
    <property type="project" value="TreeGrafter"/>
</dbReference>
<evidence type="ECO:0000256" key="1">
    <source>
        <dbReference type="ARBA" id="ARBA00007888"/>
    </source>
</evidence>
<comment type="similarity">
    <text evidence="1">Belongs to the HypD family.</text>
</comment>
<evidence type="ECO:0000313" key="4">
    <source>
        <dbReference type="EMBL" id="RJP22313.1"/>
    </source>
</evidence>
<dbReference type="InterPro" id="IPR002780">
    <property type="entry name" value="Hyd_form_HypD"/>
</dbReference>
<dbReference type="Gene3D" id="6.10.20.100">
    <property type="match status" value="1"/>
</dbReference>
<dbReference type="Proteomes" id="UP000265882">
    <property type="component" value="Unassembled WGS sequence"/>
</dbReference>
<gene>
    <name evidence="4" type="primary">hypD</name>
    <name evidence="4" type="ORF">C4520_08370</name>
</gene>
<dbReference type="Gene3D" id="3.40.50.11750">
    <property type="entry name" value="HypD, alpha/beta domain 1"/>
    <property type="match status" value="2"/>
</dbReference>
<dbReference type="AlphaFoldDB" id="A0A3A4NP00"/>
<dbReference type="InterPro" id="IPR042244">
    <property type="entry name" value="HypD_2_sf"/>
</dbReference>
<keyword evidence="3" id="KW-0408">Iron</keyword>